<comment type="catalytic activity">
    <reaction evidence="1">
        <text>Hydrolyzes the link between N-acetylmuramoyl residues and L-amino acid residues in certain cell-wall glycopeptides.</text>
        <dbReference type="EC" id="3.5.1.28"/>
    </reaction>
</comment>
<evidence type="ECO:0000256" key="2">
    <source>
        <dbReference type="ARBA" id="ARBA00011901"/>
    </source>
</evidence>
<evidence type="ECO:0000256" key="3">
    <source>
        <dbReference type="ARBA" id="ARBA00022801"/>
    </source>
</evidence>
<evidence type="ECO:0000313" key="7">
    <source>
        <dbReference type="EMBL" id="QLL64275.1"/>
    </source>
</evidence>
<name>A0A859QLR5_9HYPH</name>
<dbReference type="Pfam" id="PF01510">
    <property type="entry name" value="Amidase_2"/>
    <property type="match status" value="1"/>
</dbReference>
<dbReference type="CDD" id="cd06583">
    <property type="entry name" value="PGRP"/>
    <property type="match status" value="1"/>
</dbReference>
<dbReference type="Gene3D" id="1.10.530.10">
    <property type="match status" value="1"/>
</dbReference>
<keyword evidence="8" id="KW-1185">Reference proteome</keyword>
<dbReference type="GO" id="GO:0030435">
    <property type="term" value="P:sporulation resulting in formation of a cellular spore"/>
    <property type="evidence" value="ECO:0007669"/>
    <property type="project" value="UniProtKB-KW"/>
</dbReference>
<dbReference type="InterPro" id="IPR023346">
    <property type="entry name" value="Lysozyme-like_dom_sf"/>
</dbReference>
<keyword evidence="7" id="KW-0614">Plasmid</keyword>
<sequence length="687" mass="75148">MDNPLTATKAEPPARVRRSAASANPLGIIVDLLPPGFPTRPGTRIRPTTLTIHNTDNASPGADAQAHNRYIRSRDAVTRRVSWHFTVDDNYIYQHLPINEAGWHAHAAANASSIGIEICMHRGMNEAAAYDRAARLCAFLGMQLGIAMPAGLRQHHDWTGKNCPSVLRGRPDGWRMFQARVATYIGGSRRQATPGVSFAAAARAAAGEQPLEADDEFASIDRHFAAHADAVAPAAEQALPIPTGDPIAFATSTAATTYWPVVTRHSRALEVNTRLVGGDASGANPSRRFLADRSGGARYHCAIDLYCSEGDAVVAVEDGKIVNFYHFYQNTYALLVQHDGYVINYGEVAPNSLSALGLRIGDRVNAGQRIGTIGRLNMLHFETYSSGTTKNYSWPKTNPRPSRLRNPSQLLLDLAASAVRLDPDQVVMPRIADLREGVRTISMPPIAFTPASLPAMDGKDWHTFGEGIREWRYDDRGLAIRENGEITQQRWEESLDTMHKMMEYMGVPLLAASAKHGIPPALLMMTVATETHIYKNSKFTGPKTFRWEAHVENDDVDPPTLGDYSAGPMQSLGTTARWVMRSKGEQYGLDYDPFGVAPVYPAKPDPKPAHHPLYDFATNLDLGAAEIRIRLHKSSLDPILVAAAFNAGGLYGSAHSRWGLRAHGDHLDRAGKWYGDACAYLIEIGVV</sequence>
<dbReference type="GO" id="GO:0009253">
    <property type="term" value="P:peptidoglycan catabolic process"/>
    <property type="evidence" value="ECO:0007669"/>
    <property type="project" value="InterPro"/>
</dbReference>
<dbReference type="Gene3D" id="2.70.70.10">
    <property type="entry name" value="Glucose Permease (Domain IIA)"/>
    <property type="match status" value="1"/>
</dbReference>
<dbReference type="EMBL" id="CP041240">
    <property type="protein sequence ID" value="QLL64275.1"/>
    <property type="molecule type" value="Genomic_DNA"/>
</dbReference>
<dbReference type="InterPro" id="IPR036505">
    <property type="entry name" value="Amidase/PGRP_sf"/>
</dbReference>
<evidence type="ECO:0000256" key="6">
    <source>
        <dbReference type="ARBA" id="ARBA00023316"/>
    </source>
</evidence>
<keyword evidence="6" id="KW-0961">Cell wall biogenesis/degradation</keyword>
<dbReference type="InterPro" id="IPR011055">
    <property type="entry name" value="Dup_hybrid_motif"/>
</dbReference>
<dbReference type="InterPro" id="IPR002502">
    <property type="entry name" value="Amidase_domain"/>
</dbReference>
<organism evidence="7 8">
    <name type="scientific">Sinorhizobium mexicanum</name>
    <dbReference type="NCBI Taxonomy" id="375549"/>
    <lineage>
        <taxon>Bacteria</taxon>
        <taxon>Pseudomonadati</taxon>
        <taxon>Pseudomonadota</taxon>
        <taxon>Alphaproteobacteria</taxon>
        <taxon>Hyphomicrobiales</taxon>
        <taxon>Rhizobiaceae</taxon>
        <taxon>Sinorhizobium/Ensifer group</taxon>
        <taxon>Sinorhizobium</taxon>
    </lineage>
</organism>
<dbReference type="Pfam" id="PF01551">
    <property type="entry name" value="Peptidase_M23"/>
    <property type="match status" value="1"/>
</dbReference>
<protein>
    <recommendedName>
        <fullName evidence="2">N-acetylmuramoyl-L-alanine amidase</fullName>
        <ecNumber evidence="2">3.5.1.28</ecNumber>
    </recommendedName>
</protein>
<dbReference type="GO" id="GO:0030420">
    <property type="term" value="P:establishment of competence for transformation"/>
    <property type="evidence" value="ECO:0007669"/>
    <property type="project" value="UniProtKB-KW"/>
</dbReference>
<dbReference type="SMART" id="SM00644">
    <property type="entry name" value="Ami_2"/>
    <property type="match status" value="1"/>
</dbReference>
<dbReference type="InterPro" id="IPR051206">
    <property type="entry name" value="NAMLAA_amidase_2"/>
</dbReference>
<dbReference type="RefSeq" id="WP_180942154.1">
    <property type="nucleotide sequence ID" value="NZ_CP041240.1"/>
</dbReference>
<keyword evidence="4" id="KW-0749">Sporulation</keyword>
<dbReference type="CDD" id="cd12797">
    <property type="entry name" value="M23_peptidase"/>
    <property type="match status" value="1"/>
</dbReference>
<gene>
    <name evidence="7" type="ORF">FKV68_22780</name>
</gene>
<dbReference type="PANTHER" id="PTHR30417:SF11">
    <property type="entry name" value="N-ACETYLMURAMOYL-L-ALANINE AMIDASE XLYA"/>
    <property type="match status" value="1"/>
</dbReference>
<dbReference type="GO" id="GO:0071555">
    <property type="term" value="P:cell wall organization"/>
    <property type="evidence" value="ECO:0007669"/>
    <property type="project" value="UniProtKB-KW"/>
</dbReference>
<dbReference type="Gene3D" id="3.40.80.10">
    <property type="entry name" value="Peptidoglycan recognition protein-like"/>
    <property type="match status" value="1"/>
</dbReference>
<evidence type="ECO:0000256" key="5">
    <source>
        <dbReference type="ARBA" id="ARBA00023287"/>
    </source>
</evidence>
<keyword evidence="5" id="KW-0178">Competence</keyword>
<dbReference type="PANTHER" id="PTHR30417">
    <property type="entry name" value="N-ACETYLMURAMOYL-L-ALANINE AMIDASE AMID"/>
    <property type="match status" value="1"/>
</dbReference>
<dbReference type="SUPFAM" id="SSF55846">
    <property type="entry name" value="N-acetylmuramoyl-L-alanine amidase-like"/>
    <property type="match status" value="1"/>
</dbReference>
<dbReference type="SUPFAM" id="SSF53955">
    <property type="entry name" value="Lysozyme-like"/>
    <property type="match status" value="1"/>
</dbReference>
<dbReference type="AlphaFoldDB" id="A0A859QLR5"/>
<proteinExistence type="predicted"/>
<keyword evidence="3" id="KW-0378">Hydrolase</keyword>
<dbReference type="SUPFAM" id="SSF51261">
    <property type="entry name" value="Duplicated hybrid motif"/>
    <property type="match status" value="1"/>
</dbReference>
<dbReference type="InterPro" id="IPR016047">
    <property type="entry name" value="M23ase_b-sheet_dom"/>
</dbReference>
<dbReference type="GO" id="GO:0008745">
    <property type="term" value="F:N-acetylmuramoyl-L-alanine amidase activity"/>
    <property type="evidence" value="ECO:0007669"/>
    <property type="project" value="UniProtKB-EC"/>
</dbReference>
<dbReference type="EC" id="3.5.1.28" evidence="2"/>
<evidence type="ECO:0000256" key="1">
    <source>
        <dbReference type="ARBA" id="ARBA00001561"/>
    </source>
</evidence>
<dbReference type="Proteomes" id="UP000510721">
    <property type="component" value="Plasmid pEmeITTGR7b"/>
</dbReference>
<reference evidence="7 8" key="1">
    <citation type="submission" date="2019-06" db="EMBL/GenBank/DDBJ databases">
        <title>Complete genome sequence of Ensifer mexicanus ITTG R7 isolated from nodules of Acacia angustissima (Mill.) Kuntze.</title>
        <authorList>
            <person name="Rincon-Rosales R."/>
            <person name="Rogel M.A."/>
            <person name="Guerrero G."/>
            <person name="Rincon-Molina C.I."/>
            <person name="Lopez-Lopez A."/>
            <person name="Martinez-Romero E."/>
        </authorList>
    </citation>
    <scope>NUCLEOTIDE SEQUENCE [LARGE SCALE GENOMIC DNA]</scope>
    <source>
        <strain evidence="7 8">ITTG R7</strain>
        <plasmid evidence="8">pemeittgr7b</plasmid>
    </source>
</reference>
<dbReference type="GO" id="GO:0009254">
    <property type="term" value="P:peptidoglycan turnover"/>
    <property type="evidence" value="ECO:0007669"/>
    <property type="project" value="TreeGrafter"/>
</dbReference>
<dbReference type="KEGG" id="emx:FKV68_22780"/>
<evidence type="ECO:0000313" key="8">
    <source>
        <dbReference type="Proteomes" id="UP000510721"/>
    </source>
</evidence>
<accession>A0A859QLR5</accession>
<geneLocation type="plasmid" evidence="8">
    <name>pemeittgr7b</name>
</geneLocation>
<evidence type="ECO:0000256" key="4">
    <source>
        <dbReference type="ARBA" id="ARBA00022969"/>
    </source>
</evidence>